<protein>
    <submittedName>
        <fullName evidence="6">ABC transporter ATP-binding protein</fullName>
    </submittedName>
</protein>
<dbReference type="GO" id="GO:0005524">
    <property type="term" value="F:ATP binding"/>
    <property type="evidence" value="ECO:0007669"/>
    <property type="project" value="UniProtKB-KW"/>
</dbReference>
<dbReference type="PANTHER" id="PTHR24220">
    <property type="entry name" value="IMPORT ATP-BINDING PROTEIN"/>
    <property type="match status" value="1"/>
</dbReference>
<dbReference type="RefSeq" id="WP_315625593.1">
    <property type="nucleotide sequence ID" value="NZ_JAUHMF010000002.1"/>
</dbReference>
<dbReference type="CDD" id="cd03255">
    <property type="entry name" value="ABC_MJ0796_LolCDE_FtsE"/>
    <property type="match status" value="1"/>
</dbReference>
<dbReference type="SMART" id="SM00382">
    <property type="entry name" value="AAA"/>
    <property type="match status" value="1"/>
</dbReference>
<dbReference type="EMBL" id="JAUHMF010000002">
    <property type="protein sequence ID" value="MDT8898920.1"/>
    <property type="molecule type" value="Genomic_DNA"/>
</dbReference>
<dbReference type="InterPro" id="IPR003593">
    <property type="entry name" value="AAA+_ATPase"/>
</dbReference>
<evidence type="ECO:0000259" key="5">
    <source>
        <dbReference type="PROSITE" id="PS50893"/>
    </source>
</evidence>
<dbReference type="SUPFAM" id="SSF52540">
    <property type="entry name" value="P-loop containing nucleoside triphosphate hydrolases"/>
    <property type="match status" value="1"/>
</dbReference>
<keyword evidence="3 6" id="KW-0067">ATP-binding</keyword>
<keyword evidence="2" id="KW-0547">Nucleotide-binding</keyword>
<feature type="region of interest" description="Disordered" evidence="4">
    <location>
        <begin position="234"/>
        <end position="259"/>
    </location>
</feature>
<dbReference type="InterPro" id="IPR027417">
    <property type="entry name" value="P-loop_NTPase"/>
</dbReference>
<reference evidence="6 7" key="1">
    <citation type="submission" date="2023-07" db="EMBL/GenBank/DDBJ databases">
        <title>Novel species of Thermanaerothrix with wide hydrolytic capabilities.</title>
        <authorList>
            <person name="Zayulina K.S."/>
            <person name="Podosokorskaya O.A."/>
            <person name="Elcheninov A.G."/>
        </authorList>
    </citation>
    <scope>NUCLEOTIDE SEQUENCE [LARGE SCALE GENOMIC DNA]</scope>
    <source>
        <strain evidence="6 7">4228-RoL</strain>
    </source>
</reference>
<dbReference type="InterPro" id="IPR017871">
    <property type="entry name" value="ABC_transporter-like_CS"/>
</dbReference>
<accession>A0ABU3NPZ5</accession>
<evidence type="ECO:0000313" key="6">
    <source>
        <dbReference type="EMBL" id="MDT8898920.1"/>
    </source>
</evidence>
<dbReference type="PANTHER" id="PTHR24220:SF86">
    <property type="entry name" value="ABC TRANSPORTER ABCH.1"/>
    <property type="match status" value="1"/>
</dbReference>
<keyword evidence="1" id="KW-0813">Transport</keyword>
<feature type="compositionally biased region" description="Basic and acidic residues" evidence="4">
    <location>
        <begin position="247"/>
        <end position="259"/>
    </location>
</feature>
<organism evidence="6 7">
    <name type="scientific">Thermanaerothrix solaris</name>
    <dbReference type="NCBI Taxonomy" id="3058434"/>
    <lineage>
        <taxon>Bacteria</taxon>
        <taxon>Bacillati</taxon>
        <taxon>Chloroflexota</taxon>
        <taxon>Anaerolineae</taxon>
        <taxon>Anaerolineales</taxon>
        <taxon>Anaerolineaceae</taxon>
        <taxon>Thermanaerothrix</taxon>
    </lineage>
</organism>
<dbReference type="Proteomes" id="UP001254165">
    <property type="component" value="Unassembled WGS sequence"/>
</dbReference>
<evidence type="ECO:0000313" key="7">
    <source>
        <dbReference type="Proteomes" id="UP001254165"/>
    </source>
</evidence>
<proteinExistence type="predicted"/>
<gene>
    <name evidence="6" type="ORF">QYE77_11660</name>
</gene>
<name>A0ABU3NPZ5_9CHLR</name>
<keyword evidence="7" id="KW-1185">Reference proteome</keyword>
<dbReference type="PROSITE" id="PS00211">
    <property type="entry name" value="ABC_TRANSPORTER_1"/>
    <property type="match status" value="1"/>
</dbReference>
<feature type="domain" description="ABC transporter" evidence="5">
    <location>
        <begin position="8"/>
        <end position="249"/>
    </location>
</feature>
<evidence type="ECO:0000256" key="4">
    <source>
        <dbReference type="SAM" id="MobiDB-lite"/>
    </source>
</evidence>
<evidence type="ECO:0000256" key="1">
    <source>
        <dbReference type="ARBA" id="ARBA00022448"/>
    </source>
</evidence>
<dbReference type="InterPro" id="IPR017911">
    <property type="entry name" value="MacB-like_ATP-bd"/>
</dbReference>
<dbReference type="InterPro" id="IPR003439">
    <property type="entry name" value="ABC_transporter-like_ATP-bd"/>
</dbReference>
<dbReference type="InterPro" id="IPR015854">
    <property type="entry name" value="ABC_transpr_LolD-like"/>
</dbReference>
<dbReference type="PROSITE" id="PS50893">
    <property type="entry name" value="ABC_TRANSPORTER_2"/>
    <property type="match status" value="1"/>
</dbReference>
<dbReference type="Gene3D" id="3.40.50.300">
    <property type="entry name" value="P-loop containing nucleotide triphosphate hydrolases"/>
    <property type="match status" value="1"/>
</dbReference>
<sequence>MSQDLMIIRTENLKKVYGTGEAQVMALDSITLTIRQGEFVAIMGPSGSGKSTLLNILACLDRPTEGRYFLDGIEVSQYSRRELALIRGRKIGMVFQSYNLLPRLTALENVLLPIFYRRDQRLSADQARRHALAMLESVGLVDRAHHYPNQLSGGQQQRVAIARALINDPALILADEPTGNLDSHASQEILALLQRLNEQGRTIVLVTHDPEIAAYTERILLIRDGHLISDQSNGHRRLLTTTPPSDSRTELAVEAHHDQ</sequence>
<evidence type="ECO:0000256" key="3">
    <source>
        <dbReference type="ARBA" id="ARBA00022840"/>
    </source>
</evidence>
<dbReference type="Pfam" id="PF00005">
    <property type="entry name" value="ABC_tran"/>
    <property type="match status" value="1"/>
</dbReference>
<comment type="caution">
    <text evidence="6">The sequence shown here is derived from an EMBL/GenBank/DDBJ whole genome shotgun (WGS) entry which is preliminary data.</text>
</comment>
<evidence type="ECO:0000256" key="2">
    <source>
        <dbReference type="ARBA" id="ARBA00022741"/>
    </source>
</evidence>